<dbReference type="AlphaFoldDB" id="A2ZB48"/>
<dbReference type="EMBL" id="CM000136">
    <property type="protein sequence ID" value="EAY79832.1"/>
    <property type="molecule type" value="Genomic_DNA"/>
</dbReference>
<name>A2ZB48_ORYSI</name>
<reference evidence="2 3" key="1">
    <citation type="journal article" date="2005" name="PLoS Biol.">
        <title>The genomes of Oryza sativa: a history of duplications.</title>
        <authorList>
            <person name="Yu J."/>
            <person name="Wang J."/>
            <person name="Lin W."/>
            <person name="Li S."/>
            <person name="Li H."/>
            <person name="Zhou J."/>
            <person name="Ni P."/>
            <person name="Dong W."/>
            <person name="Hu S."/>
            <person name="Zeng C."/>
            <person name="Zhang J."/>
            <person name="Zhang Y."/>
            <person name="Li R."/>
            <person name="Xu Z."/>
            <person name="Li S."/>
            <person name="Li X."/>
            <person name="Zheng H."/>
            <person name="Cong L."/>
            <person name="Lin L."/>
            <person name="Yin J."/>
            <person name="Geng J."/>
            <person name="Li G."/>
            <person name="Shi J."/>
            <person name="Liu J."/>
            <person name="Lv H."/>
            <person name="Li J."/>
            <person name="Wang J."/>
            <person name="Deng Y."/>
            <person name="Ran L."/>
            <person name="Shi X."/>
            <person name="Wang X."/>
            <person name="Wu Q."/>
            <person name="Li C."/>
            <person name="Ren X."/>
            <person name="Wang J."/>
            <person name="Wang X."/>
            <person name="Li D."/>
            <person name="Liu D."/>
            <person name="Zhang X."/>
            <person name="Ji Z."/>
            <person name="Zhao W."/>
            <person name="Sun Y."/>
            <person name="Zhang Z."/>
            <person name="Bao J."/>
            <person name="Han Y."/>
            <person name="Dong L."/>
            <person name="Ji J."/>
            <person name="Chen P."/>
            <person name="Wu S."/>
            <person name="Liu J."/>
            <person name="Xiao Y."/>
            <person name="Bu D."/>
            <person name="Tan J."/>
            <person name="Yang L."/>
            <person name="Ye C."/>
            <person name="Zhang J."/>
            <person name="Xu J."/>
            <person name="Zhou Y."/>
            <person name="Yu Y."/>
            <person name="Zhang B."/>
            <person name="Zhuang S."/>
            <person name="Wei H."/>
            <person name="Liu B."/>
            <person name="Lei M."/>
            <person name="Yu H."/>
            <person name="Li Y."/>
            <person name="Xu H."/>
            <person name="Wei S."/>
            <person name="He X."/>
            <person name="Fang L."/>
            <person name="Zhang Z."/>
            <person name="Zhang Y."/>
            <person name="Huang X."/>
            <person name="Su Z."/>
            <person name="Tong W."/>
            <person name="Li J."/>
            <person name="Tong Z."/>
            <person name="Li S."/>
            <person name="Ye J."/>
            <person name="Wang L."/>
            <person name="Fang L."/>
            <person name="Lei T."/>
            <person name="Chen C."/>
            <person name="Chen H."/>
            <person name="Xu Z."/>
            <person name="Li H."/>
            <person name="Huang H."/>
            <person name="Zhang F."/>
            <person name="Xu H."/>
            <person name="Li N."/>
            <person name="Zhao C."/>
            <person name="Li S."/>
            <person name="Dong L."/>
            <person name="Huang Y."/>
            <person name="Li L."/>
            <person name="Xi Y."/>
            <person name="Qi Q."/>
            <person name="Li W."/>
            <person name="Zhang B."/>
            <person name="Hu W."/>
            <person name="Zhang Y."/>
            <person name="Tian X."/>
            <person name="Jiao Y."/>
            <person name="Liang X."/>
            <person name="Jin J."/>
            <person name="Gao L."/>
            <person name="Zheng W."/>
            <person name="Hao B."/>
            <person name="Liu S."/>
            <person name="Wang W."/>
            <person name="Yuan L."/>
            <person name="Cao M."/>
            <person name="McDermott J."/>
            <person name="Samudrala R."/>
            <person name="Wang J."/>
            <person name="Wong G.K."/>
            <person name="Yang H."/>
        </authorList>
    </citation>
    <scope>NUCLEOTIDE SEQUENCE [LARGE SCALE GENOMIC DNA]</scope>
    <source>
        <strain evidence="3">cv. 93-11</strain>
    </source>
</reference>
<dbReference type="Gramene" id="BGIOSGA034740-TA">
    <property type="protein sequence ID" value="BGIOSGA034740-PA"/>
    <property type="gene ID" value="BGIOSGA034740"/>
</dbReference>
<feature type="region of interest" description="Disordered" evidence="1">
    <location>
        <begin position="115"/>
        <end position="187"/>
    </location>
</feature>
<dbReference type="Proteomes" id="UP000007015">
    <property type="component" value="Chromosome 11"/>
</dbReference>
<protein>
    <submittedName>
        <fullName evidence="2">Uncharacterized protein</fullName>
    </submittedName>
</protein>
<evidence type="ECO:0000256" key="1">
    <source>
        <dbReference type="SAM" id="MobiDB-lite"/>
    </source>
</evidence>
<keyword evidence="3" id="KW-1185">Reference proteome</keyword>
<dbReference type="HOGENOM" id="CLU_116027_0_0_1"/>
<evidence type="ECO:0000313" key="3">
    <source>
        <dbReference type="Proteomes" id="UP000007015"/>
    </source>
</evidence>
<organism evidence="2 3">
    <name type="scientific">Oryza sativa subsp. indica</name>
    <name type="common">Rice</name>
    <dbReference type="NCBI Taxonomy" id="39946"/>
    <lineage>
        <taxon>Eukaryota</taxon>
        <taxon>Viridiplantae</taxon>
        <taxon>Streptophyta</taxon>
        <taxon>Embryophyta</taxon>
        <taxon>Tracheophyta</taxon>
        <taxon>Spermatophyta</taxon>
        <taxon>Magnoliopsida</taxon>
        <taxon>Liliopsida</taxon>
        <taxon>Poales</taxon>
        <taxon>Poaceae</taxon>
        <taxon>BOP clade</taxon>
        <taxon>Oryzoideae</taxon>
        <taxon>Oryzeae</taxon>
        <taxon>Oryzinae</taxon>
        <taxon>Oryza</taxon>
        <taxon>Oryza sativa</taxon>
    </lineage>
</organism>
<evidence type="ECO:0000313" key="2">
    <source>
        <dbReference type="EMBL" id="EAY79832.1"/>
    </source>
</evidence>
<gene>
    <name evidence="2" type="ORF">OsI_34991</name>
</gene>
<proteinExistence type="predicted"/>
<dbReference type="OrthoDB" id="10274889at2759"/>
<dbReference type="OMA" id="MIIHVRE"/>
<sequence>MYKVHFYIYKDKFVYKEGRNMKTILSYFVFFLVILQISHRLVAGQNYEFQSGINHGFVNSRKNLYKHAIPRILTELGELASREDSTTADNNVDLTPKHQSLTASKMEKIHVRAKAHINPDEELTTEDYPRPRPNHPSIALSNEEFTTEDYPRPRPNHPGVTLSNEQFTTEDYPPPSSEPSIVSHHRQ</sequence>
<accession>A2ZB48</accession>